<evidence type="ECO:0000256" key="5">
    <source>
        <dbReference type="ARBA" id="ARBA00022792"/>
    </source>
</evidence>
<dbReference type="PANTHER" id="PTHR10485">
    <property type="entry name" value="MITOCHONDRIAL IMPORT INNER MEMBRANE TRANSLOCASE SUBUNIT TIM-17"/>
    <property type="match status" value="1"/>
</dbReference>
<keyword evidence="4" id="KW-0812">Transmembrane</keyword>
<keyword evidence="8" id="KW-0811">Translocation</keyword>
<feature type="compositionally biased region" description="Low complexity" evidence="11">
    <location>
        <begin position="1"/>
        <end position="12"/>
    </location>
</feature>
<evidence type="ECO:0000313" key="13">
    <source>
        <dbReference type="Proteomes" id="UP001632037"/>
    </source>
</evidence>
<feature type="region of interest" description="Disordered" evidence="11">
    <location>
        <begin position="1"/>
        <end position="24"/>
    </location>
</feature>
<dbReference type="Proteomes" id="UP001632037">
    <property type="component" value="Unassembled WGS sequence"/>
</dbReference>
<evidence type="ECO:0000256" key="11">
    <source>
        <dbReference type="SAM" id="MobiDB-lite"/>
    </source>
</evidence>
<dbReference type="GO" id="GO:0005743">
    <property type="term" value="C:mitochondrial inner membrane"/>
    <property type="evidence" value="ECO:0007669"/>
    <property type="project" value="UniProtKB-SubCell"/>
</dbReference>
<accession>A0ABD3F9F6</accession>
<evidence type="ECO:0000256" key="9">
    <source>
        <dbReference type="ARBA" id="ARBA00023128"/>
    </source>
</evidence>
<reference evidence="12 13" key="1">
    <citation type="submission" date="2024-09" db="EMBL/GenBank/DDBJ databases">
        <title>Genome sequencing and assembly of Phytophthora oleae, isolate VK10A, causative agent of rot of olive drupes.</title>
        <authorList>
            <person name="Conti Taguali S."/>
            <person name="Riolo M."/>
            <person name="La Spada F."/>
            <person name="Cacciola S.O."/>
            <person name="Dionisio G."/>
        </authorList>
    </citation>
    <scope>NUCLEOTIDE SEQUENCE [LARGE SCALE GENOMIC DNA]</scope>
    <source>
        <strain evidence="12 13">VK10A</strain>
    </source>
</reference>
<name>A0ABD3F9F6_9STRA</name>
<dbReference type="EMBL" id="JBIMZQ010000033">
    <property type="protein sequence ID" value="KAL3662154.1"/>
    <property type="molecule type" value="Genomic_DNA"/>
</dbReference>
<gene>
    <name evidence="12" type="ORF">V7S43_012954</name>
</gene>
<keyword evidence="13" id="KW-1185">Reference proteome</keyword>
<protein>
    <recommendedName>
        <fullName evidence="14">Mitochondrial import inner membrane translocase subunit TIM22</fullName>
    </recommendedName>
</protein>
<evidence type="ECO:0000256" key="10">
    <source>
        <dbReference type="ARBA" id="ARBA00023136"/>
    </source>
</evidence>
<keyword evidence="9" id="KW-0496">Mitochondrion</keyword>
<dbReference type="Pfam" id="PF02466">
    <property type="entry name" value="Tim17"/>
    <property type="match status" value="1"/>
</dbReference>
<dbReference type="GO" id="GO:0015031">
    <property type="term" value="P:protein transport"/>
    <property type="evidence" value="ECO:0007669"/>
    <property type="project" value="UniProtKB-KW"/>
</dbReference>
<keyword evidence="5" id="KW-0999">Mitochondrion inner membrane</keyword>
<dbReference type="PANTHER" id="PTHR10485:SF0">
    <property type="entry name" value="AT05822P-RELATED"/>
    <property type="match status" value="1"/>
</dbReference>
<evidence type="ECO:0000256" key="6">
    <source>
        <dbReference type="ARBA" id="ARBA00022927"/>
    </source>
</evidence>
<comment type="similarity">
    <text evidence="2">Belongs to the Tim17/Tim22/Tim23 family.</text>
</comment>
<sequence>MALDLLDPSSLLLPPPKGERHDKRLPQTVKTRLQRIGRSVSDSTGTGFVYGTMFGSVLALVEGMRAAPKQQRLLGALHHAKVLVPETAGRIALVTCFFRVAAFGMEEIRDKRDMWNTLAAAPVAGAIVKVRYGPKAALNSAFVFGSFAAVVVACNWAEAKVKHEKSSPDEVLEEITFAEEFE</sequence>
<comment type="subcellular location">
    <subcellularLocation>
        <location evidence="1">Mitochondrion inner membrane</location>
        <topology evidence="1">Multi-pass membrane protein</topology>
    </subcellularLocation>
</comment>
<evidence type="ECO:0000256" key="8">
    <source>
        <dbReference type="ARBA" id="ARBA00023010"/>
    </source>
</evidence>
<keyword evidence="7" id="KW-1133">Transmembrane helix</keyword>
<evidence type="ECO:0000256" key="4">
    <source>
        <dbReference type="ARBA" id="ARBA00022692"/>
    </source>
</evidence>
<proteinExistence type="inferred from homology"/>
<evidence type="ECO:0008006" key="14">
    <source>
        <dbReference type="Google" id="ProtNLM"/>
    </source>
</evidence>
<evidence type="ECO:0000256" key="3">
    <source>
        <dbReference type="ARBA" id="ARBA00022448"/>
    </source>
</evidence>
<dbReference type="AlphaFoldDB" id="A0ABD3F9F6"/>
<evidence type="ECO:0000256" key="7">
    <source>
        <dbReference type="ARBA" id="ARBA00022989"/>
    </source>
</evidence>
<evidence type="ECO:0000313" key="12">
    <source>
        <dbReference type="EMBL" id="KAL3662154.1"/>
    </source>
</evidence>
<keyword evidence="6" id="KW-0653">Protein transport</keyword>
<comment type="caution">
    <text evidence="12">The sequence shown here is derived from an EMBL/GenBank/DDBJ whole genome shotgun (WGS) entry which is preliminary data.</text>
</comment>
<evidence type="ECO:0000256" key="1">
    <source>
        <dbReference type="ARBA" id="ARBA00004448"/>
    </source>
</evidence>
<keyword evidence="3" id="KW-0813">Transport</keyword>
<evidence type="ECO:0000256" key="2">
    <source>
        <dbReference type="ARBA" id="ARBA00008444"/>
    </source>
</evidence>
<keyword evidence="10" id="KW-0472">Membrane</keyword>
<organism evidence="12 13">
    <name type="scientific">Phytophthora oleae</name>
    <dbReference type="NCBI Taxonomy" id="2107226"/>
    <lineage>
        <taxon>Eukaryota</taxon>
        <taxon>Sar</taxon>
        <taxon>Stramenopiles</taxon>
        <taxon>Oomycota</taxon>
        <taxon>Peronosporomycetes</taxon>
        <taxon>Peronosporales</taxon>
        <taxon>Peronosporaceae</taxon>
        <taxon>Phytophthora</taxon>
    </lineage>
</organism>